<name>A0ABS4IHX5_9BACI</name>
<dbReference type="Pfam" id="PF09844">
    <property type="entry name" value="DUF2071"/>
    <property type="match status" value="1"/>
</dbReference>
<dbReference type="EMBL" id="JAGGKX010000013">
    <property type="protein sequence ID" value="MBP1970478.1"/>
    <property type="molecule type" value="Genomic_DNA"/>
</dbReference>
<accession>A0ABS4IHX5</accession>
<dbReference type="RefSeq" id="WP_245301604.1">
    <property type="nucleotide sequence ID" value="NZ_CP110224.1"/>
</dbReference>
<sequence>MYKAIRNNTKHREYSLPHGPWVMTQKWDHLLFMHLPVSKEVMKKQIPEDLEVDTFDGEAWITIIPFKISDMRLRKMPPIPFLRSFLELNVRTYVRRNGLQGVYFFSLDADKLLAVLGARISTLPYFYAKMKMKKRADTCHYSTTRRGSSDAIFKGSYHPISEPYFPEKGSLTYWLLERYYLWSYKGGALFRGDIHHSQWKIHDAEATIMKQDMIPFLPENVNEKPLLHYASSKRVLFWPIKKVN</sequence>
<organism evidence="1 2">
    <name type="scientific">Virgibacillus natechei</name>
    <dbReference type="NCBI Taxonomy" id="1216297"/>
    <lineage>
        <taxon>Bacteria</taxon>
        <taxon>Bacillati</taxon>
        <taxon>Bacillota</taxon>
        <taxon>Bacilli</taxon>
        <taxon>Bacillales</taxon>
        <taxon>Bacillaceae</taxon>
        <taxon>Virgibacillus</taxon>
    </lineage>
</organism>
<reference evidence="1 2" key="1">
    <citation type="submission" date="2021-03" db="EMBL/GenBank/DDBJ databases">
        <title>Genomic Encyclopedia of Type Strains, Phase IV (KMG-IV): sequencing the most valuable type-strain genomes for metagenomic binning, comparative biology and taxonomic classification.</title>
        <authorList>
            <person name="Goeker M."/>
        </authorList>
    </citation>
    <scope>NUCLEOTIDE SEQUENCE [LARGE SCALE GENOMIC DNA]</scope>
    <source>
        <strain evidence="1 2">DSM 25609</strain>
    </source>
</reference>
<keyword evidence="2" id="KW-1185">Reference proteome</keyword>
<dbReference type="InterPro" id="IPR023375">
    <property type="entry name" value="ADC_dom_sf"/>
</dbReference>
<gene>
    <name evidence="1" type="ORF">J2Z83_002599</name>
</gene>
<dbReference type="PANTHER" id="PTHR39186">
    <property type="entry name" value="DUF2071 FAMILY PROTEIN"/>
    <property type="match status" value="1"/>
</dbReference>
<evidence type="ECO:0000313" key="2">
    <source>
        <dbReference type="Proteomes" id="UP001519345"/>
    </source>
</evidence>
<protein>
    <submittedName>
        <fullName evidence="1">Uncharacterized protein YqjF (DUF2071 family)</fullName>
    </submittedName>
</protein>
<dbReference type="Gene3D" id="2.40.400.10">
    <property type="entry name" value="Acetoacetate decarboxylase-like"/>
    <property type="match status" value="1"/>
</dbReference>
<dbReference type="SUPFAM" id="SSF160104">
    <property type="entry name" value="Acetoacetate decarboxylase-like"/>
    <property type="match status" value="1"/>
</dbReference>
<dbReference type="InterPro" id="IPR018644">
    <property type="entry name" value="DUF2071"/>
</dbReference>
<evidence type="ECO:0000313" key="1">
    <source>
        <dbReference type="EMBL" id="MBP1970478.1"/>
    </source>
</evidence>
<dbReference type="PANTHER" id="PTHR39186:SF1">
    <property type="entry name" value="DUF2071 DOMAIN-CONTAINING PROTEIN"/>
    <property type="match status" value="1"/>
</dbReference>
<proteinExistence type="predicted"/>
<dbReference type="Proteomes" id="UP001519345">
    <property type="component" value="Unassembled WGS sequence"/>
</dbReference>
<comment type="caution">
    <text evidence="1">The sequence shown here is derived from an EMBL/GenBank/DDBJ whole genome shotgun (WGS) entry which is preliminary data.</text>
</comment>